<organism evidence="3 4">
    <name type="scientific">Mycena albidolilacea</name>
    <dbReference type="NCBI Taxonomy" id="1033008"/>
    <lineage>
        <taxon>Eukaryota</taxon>
        <taxon>Fungi</taxon>
        <taxon>Dikarya</taxon>
        <taxon>Basidiomycota</taxon>
        <taxon>Agaricomycotina</taxon>
        <taxon>Agaricomycetes</taxon>
        <taxon>Agaricomycetidae</taxon>
        <taxon>Agaricales</taxon>
        <taxon>Marasmiineae</taxon>
        <taxon>Mycenaceae</taxon>
        <taxon>Mycena</taxon>
    </lineage>
</organism>
<feature type="domain" description="Piwi" evidence="2">
    <location>
        <begin position="496"/>
        <end position="799"/>
    </location>
</feature>
<dbReference type="Gene3D" id="3.40.50.2300">
    <property type="match status" value="1"/>
</dbReference>
<dbReference type="InterPro" id="IPR036085">
    <property type="entry name" value="PAZ_dom_sf"/>
</dbReference>
<dbReference type="InterPro" id="IPR003165">
    <property type="entry name" value="Piwi"/>
</dbReference>
<evidence type="ECO:0000313" key="4">
    <source>
        <dbReference type="Proteomes" id="UP001218218"/>
    </source>
</evidence>
<dbReference type="SUPFAM" id="SSF53098">
    <property type="entry name" value="Ribonuclease H-like"/>
    <property type="match status" value="1"/>
</dbReference>
<name>A0AAD7A575_9AGAR</name>
<dbReference type="EMBL" id="JARIHO010000016">
    <property type="protein sequence ID" value="KAJ7349263.1"/>
    <property type="molecule type" value="Genomic_DNA"/>
</dbReference>
<dbReference type="InterPro" id="IPR032473">
    <property type="entry name" value="Argonaute_Mid_dom"/>
</dbReference>
<evidence type="ECO:0000259" key="2">
    <source>
        <dbReference type="PROSITE" id="PS50822"/>
    </source>
</evidence>
<evidence type="ECO:0000259" key="1">
    <source>
        <dbReference type="PROSITE" id="PS50821"/>
    </source>
</evidence>
<reference evidence="3" key="1">
    <citation type="submission" date="2023-03" db="EMBL/GenBank/DDBJ databases">
        <title>Massive genome expansion in bonnet fungi (Mycena s.s.) driven by repeated elements and novel gene families across ecological guilds.</title>
        <authorList>
            <consortium name="Lawrence Berkeley National Laboratory"/>
            <person name="Harder C.B."/>
            <person name="Miyauchi S."/>
            <person name="Viragh M."/>
            <person name="Kuo A."/>
            <person name="Thoen E."/>
            <person name="Andreopoulos B."/>
            <person name="Lu D."/>
            <person name="Skrede I."/>
            <person name="Drula E."/>
            <person name="Henrissat B."/>
            <person name="Morin E."/>
            <person name="Kohler A."/>
            <person name="Barry K."/>
            <person name="LaButti K."/>
            <person name="Morin E."/>
            <person name="Salamov A."/>
            <person name="Lipzen A."/>
            <person name="Mereny Z."/>
            <person name="Hegedus B."/>
            <person name="Baldrian P."/>
            <person name="Stursova M."/>
            <person name="Weitz H."/>
            <person name="Taylor A."/>
            <person name="Grigoriev I.V."/>
            <person name="Nagy L.G."/>
            <person name="Martin F."/>
            <person name="Kauserud H."/>
        </authorList>
    </citation>
    <scope>NUCLEOTIDE SEQUENCE</scope>
    <source>
        <strain evidence="3">CBHHK002</strain>
    </source>
</reference>
<dbReference type="PROSITE" id="PS50822">
    <property type="entry name" value="PIWI"/>
    <property type="match status" value="1"/>
</dbReference>
<dbReference type="Pfam" id="PF02170">
    <property type="entry name" value="PAZ"/>
    <property type="match status" value="1"/>
</dbReference>
<feature type="domain" description="PAZ" evidence="1">
    <location>
        <begin position="218"/>
        <end position="328"/>
    </location>
</feature>
<dbReference type="InterPro" id="IPR014811">
    <property type="entry name" value="ArgoL1"/>
</dbReference>
<dbReference type="SMART" id="SM01163">
    <property type="entry name" value="DUF1785"/>
    <property type="match status" value="1"/>
</dbReference>
<dbReference type="Pfam" id="PF02171">
    <property type="entry name" value="Piwi"/>
    <property type="match status" value="1"/>
</dbReference>
<dbReference type="PANTHER" id="PTHR22891">
    <property type="entry name" value="EUKARYOTIC TRANSLATION INITIATION FACTOR 2C"/>
    <property type="match status" value="1"/>
</dbReference>
<dbReference type="Gene3D" id="3.30.420.10">
    <property type="entry name" value="Ribonuclease H-like superfamily/Ribonuclease H"/>
    <property type="match status" value="1"/>
</dbReference>
<dbReference type="InterPro" id="IPR003100">
    <property type="entry name" value="PAZ_dom"/>
</dbReference>
<dbReference type="Pfam" id="PF08699">
    <property type="entry name" value="ArgoL1"/>
    <property type="match status" value="1"/>
</dbReference>
<sequence length="852" mass="94262">MANIIDVNVKTNSFLVTRINLYAPSSCGSNFLAAFKPDITIVNKRERALHLLQTSVAPNLFHPRGVYDGKRLLYLSHKLKLPGGGGAASFTVRLGNDPDAPVGDPGVFQVLISKTASEIIRPADLNALMSVQGQTIDRKAATAMNLLQLLIRQSAHQNNPTNNGRAYFSSTGKKTLPGGIELWRGFFQSVRPNIGRMIVTIDTSMAAVYESGLLHEVAMNVLGARNPRELTLADERDPNFRKLQVHFKNRLIKTRTTGDKTKTIHAIVPGPIGRYTFQKEGSTTTIQDHFRAAYNITLQHPGTFGVRISGRSAPFPVIVPAELCKVIPGQLYKKRLPSSVTSTVVDFATQRPQDRLRTITHGTSAGVQSPIQGYHTSEFLSDAGMEIGMNPITLKAKLLPHPRMEFKGSELTPENGSWNVVNRRFASPKPLNSWAVVNFDARRINRGTVDKVINGLKSAFDAMDVPNPPQVLDGDGHAPAKTLDAIGRATGGNIEMIIVLLPAKADEIRNRVKYWGDVEHGIKTSCLREDKIQRANNQYWNNVAISQLNARLGGHYALPKTMVLAELQSAPFMIFGADVAHPGPGVSRPSIASVVFSWNIPATSYIAYSEVQAPRLEIIENLQAMVKKAILAFTKLSPPPQRIVFYRDGVSEGEMETVKTIEITAIKNACIEVWDEKKVPSRLDSRGNKEYQLPLPKVTFISVAKRHHTIFLPDDDRVDDRKTGNCKAGLAVDKLRSPLALDFYLQSHAAIKGTSRSGHYSILLDEIFNYNVSKIQQLSFELCHVYAKATRSISIPAPMVCARAKFHFDPNQLDFDAATNTSGSEEFDLAYWKRAYQPISTNSHHDKSMYFL</sequence>
<dbReference type="GO" id="GO:0003723">
    <property type="term" value="F:RNA binding"/>
    <property type="evidence" value="ECO:0007669"/>
    <property type="project" value="InterPro"/>
</dbReference>
<dbReference type="CDD" id="cd02846">
    <property type="entry name" value="PAZ_argonaute_like"/>
    <property type="match status" value="1"/>
</dbReference>
<protein>
    <submittedName>
        <fullName evidence="3">Argonaute-like protein</fullName>
    </submittedName>
</protein>
<accession>A0AAD7A575</accession>
<dbReference type="PROSITE" id="PS50821">
    <property type="entry name" value="PAZ"/>
    <property type="match status" value="1"/>
</dbReference>
<dbReference type="SMART" id="SM00950">
    <property type="entry name" value="Piwi"/>
    <property type="match status" value="1"/>
</dbReference>
<dbReference type="Gene3D" id="2.170.260.10">
    <property type="entry name" value="paz domain"/>
    <property type="match status" value="1"/>
</dbReference>
<comment type="caution">
    <text evidence="3">The sequence shown here is derived from an EMBL/GenBank/DDBJ whole genome shotgun (WGS) entry which is preliminary data.</text>
</comment>
<gene>
    <name evidence="3" type="ORF">DFH08DRAFT_864971</name>
</gene>
<proteinExistence type="predicted"/>
<evidence type="ECO:0000313" key="3">
    <source>
        <dbReference type="EMBL" id="KAJ7349263.1"/>
    </source>
</evidence>
<dbReference type="InterPro" id="IPR036397">
    <property type="entry name" value="RNaseH_sf"/>
</dbReference>
<dbReference type="Proteomes" id="UP001218218">
    <property type="component" value="Unassembled WGS sequence"/>
</dbReference>
<keyword evidence="4" id="KW-1185">Reference proteome</keyword>
<dbReference type="InterPro" id="IPR012337">
    <property type="entry name" value="RNaseH-like_sf"/>
</dbReference>
<dbReference type="AlphaFoldDB" id="A0AAD7A575"/>
<dbReference type="Pfam" id="PF16487">
    <property type="entry name" value="ArgoMid"/>
    <property type="match status" value="1"/>
</dbReference>
<dbReference type="SUPFAM" id="SSF101690">
    <property type="entry name" value="PAZ domain"/>
    <property type="match status" value="1"/>
</dbReference>